<protein>
    <submittedName>
        <fullName evidence="1">Uncharacterized protein</fullName>
    </submittedName>
</protein>
<evidence type="ECO:0000313" key="1">
    <source>
        <dbReference type="EMBL" id="SNV04236.1"/>
    </source>
</evidence>
<dbReference type="AlphaFoldDB" id="A0A239U2Q5"/>
<dbReference type="Proteomes" id="UP000215383">
    <property type="component" value="Chromosome 1"/>
</dbReference>
<proteinExistence type="predicted"/>
<gene>
    <name evidence="1" type="ORF">SAMEA4364220_01950</name>
</gene>
<name>A0A239U2Q5_9FIRM</name>
<evidence type="ECO:0000313" key="2">
    <source>
        <dbReference type="Proteomes" id="UP000215383"/>
    </source>
</evidence>
<accession>A0A239U2Q5</accession>
<dbReference type="GeneID" id="78507937"/>
<keyword evidence="2" id="KW-1185">Reference proteome</keyword>
<sequence>MKKFLIIFIIIGTIFIYIPTSFASTKITTPNFTIFWDISPQTTQINYVGYSIIYITTPNSSTYFSSSSNNEVINIHELHCVPYNINSDNFLNQWENNLKNKYNNIIYIEKIPIKNGIIYILIDDYGNKEVRTHYYKNSTVYTTCTYFKDPKVTLNKLKTFSYKAIESIYPF</sequence>
<organism evidence="1 2">
    <name type="scientific">Megamonas hypermegale</name>
    <dbReference type="NCBI Taxonomy" id="158847"/>
    <lineage>
        <taxon>Bacteria</taxon>
        <taxon>Bacillati</taxon>
        <taxon>Bacillota</taxon>
        <taxon>Negativicutes</taxon>
        <taxon>Selenomonadales</taxon>
        <taxon>Selenomonadaceae</taxon>
        <taxon>Megamonas</taxon>
    </lineage>
</organism>
<dbReference type="EMBL" id="LT906446">
    <property type="protein sequence ID" value="SNV04236.1"/>
    <property type="molecule type" value="Genomic_DNA"/>
</dbReference>
<dbReference type="RefSeq" id="WP_027889103.1">
    <property type="nucleotide sequence ID" value="NZ_LT906446.1"/>
</dbReference>
<reference evidence="1 2" key="1">
    <citation type="submission" date="2017-06" db="EMBL/GenBank/DDBJ databases">
        <authorList>
            <consortium name="Pathogen Informatics"/>
        </authorList>
    </citation>
    <scope>NUCLEOTIDE SEQUENCE [LARGE SCALE GENOMIC DNA]</scope>
    <source>
        <strain evidence="1 2">NCTC10570</strain>
    </source>
</reference>